<dbReference type="PANTHER" id="PTHR47510:SF3">
    <property type="entry name" value="ENDO_EXONUCLEASE_PHOSPHATASE DOMAIN-CONTAINING PROTEIN"/>
    <property type="match status" value="1"/>
</dbReference>
<sequence length="905" mass="105931">MGRKRVEKRAHRTGKQKESGQKKRRTIVVKFLNYKDKEKILDHYKRLKLWNERIYLNDYSERTIEKRKILFAKAKELRSSVICTLTVYIITPAPLKNFFFKIINDINSEKIRILHINIRSLSKNNENFRHFLEETKNIFNIICVTETWCSTYELEKNSNFHLKNFELVSLERQTNKRGGGVLIYVKENFAYKVRIDLSVSDEDKEIATIELIINKGKNILISSCYRPPDGACENFSSYLQRNIVHAGNNERNKNFIIRDFNMDCFIYNDDKKVRSFYDEIVLAGGVPLINHPTRVTKNSATLIDNIFTTDIINKSIQKGIIKTDLLDHFPIFLTFNTTLSNEIKQNRTVKKRIYNDKKINDFKHQLSLLHWGHINFNEDASSIYNKFFETFYLVYDANFPVCEKLISHKTFNSPWIAKGLKKSSKIKQKLYIKYLKTKSSANEKIYKNYKNLFEKIRKNLKKNYYSNLINKFKNNSTRTWKIIKEITGKSKNHLSSLPQTIKFDNVNISEPNKIAYIFNKFFTEIGTNLSKKIPTTESSFEDYLCPINKSYYNNECSSELSQDELDRAFKSLKRNNSIGADEVSGNIVIDCYESLKDILYKVFNASIKQGVFPDQLKIAKVIPIYKQGDKTNINNYRPISVLSTFSKLLERIIYNRIFKYFDQNNILYTKHYLSNRKQFVTYNDGLQSDYIKITCGVPQSSILGPLMFLIYVNDLSKAANLRSIMFADDTNLFLSNSNINELFSDMNKELKCVSEWFKCNKLTLNLDKTKYILFHPISKKRFLPTTMPKIVINELEIKREAFTRLRLGSGLGLSANVAKAVPRIPSAVKNIGRQYNDKLADWAKQPLIAKPRVKYDSLVEYTPKDIPDITQHLSFRRSILMRRFYNDPAYQFTSNVFRPRPKQAD</sequence>
<dbReference type="InterPro" id="IPR036691">
    <property type="entry name" value="Endo/exonu/phosph_ase_sf"/>
</dbReference>
<name>A0ABM4DHD7_HYDVU</name>
<feature type="compositionally biased region" description="Basic residues" evidence="1">
    <location>
        <begin position="1"/>
        <end position="14"/>
    </location>
</feature>
<dbReference type="RefSeq" id="XP_065673886.1">
    <property type="nucleotide sequence ID" value="XM_065817814.1"/>
</dbReference>
<keyword evidence="3" id="KW-1185">Reference proteome</keyword>
<feature type="domain" description="Reverse transcriptase" evidence="2">
    <location>
        <begin position="673"/>
        <end position="773"/>
    </location>
</feature>
<organism evidence="3 4">
    <name type="scientific">Hydra vulgaris</name>
    <name type="common">Hydra</name>
    <name type="synonym">Hydra attenuata</name>
    <dbReference type="NCBI Taxonomy" id="6087"/>
    <lineage>
        <taxon>Eukaryota</taxon>
        <taxon>Metazoa</taxon>
        <taxon>Cnidaria</taxon>
        <taxon>Hydrozoa</taxon>
        <taxon>Hydroidolina</taxon>
        <taxon>Anthoathecata</taxon>
        <taxon>Aplanulata</taxon>
        <taxon>Hydridae</taxon>
        <taxon>Hydra</taxon>
    </lineage>
</organism>
<dbReference type="InterPro" id="IPR000477">
    <property type="entry name" value="RT_dom"/>
</dbReference>
<gene>
    <name evidence="4" type="primary">LOC136090837</name>
</gene>
<reference evidence="4" key="1">
    <citation type="submission" date="2025-08" db="UniProtKB">
        <authorList>
            <consortium name="RefSeq"/>
        </authorList>
    </citation>
    <scope>IDENTIFICATION</scope>
</reference>
<accession>A0ABM4DHD7</accession>
<feature type="region of interest" description="Disordered" evidence="1">
    <location>
        <begin position="1"/>
        <end position="22"/>
    </location>
</feature>
<dbReference type="Pfam" id="PF00078">
    <property type="entry name" value="RVT_1"/>
    <property type="match status" value="1"/>
</dbReference>
<dbReference type="InterPro" id="IPR043502">
    <property type="entry name" value="DNA/RNA_pol_sf"/>
</dbReference>
<dbReference type="Proteomes" id="UP001652625">
    <property type="component" value="Chromosome 14"/>
</dbReference>
<dbReference type="Gene3D" id="3.30.70.1820">
    <property type="entry name" value="L1 transposable element, RRM domain"/>
    <property type="match status" value="1"/>
</dbReference>
<dbReference type="SUPFAM" id="SSF56672">
    <property type="entry name" value="DNA/RNA polymerases"/>
    <property type="match status" value="1"/>
</dbReference>
<dbReference type="Gene3D" id="3.60.10.10">
    <property type="entry name" value="Endonuclease/exonuclease/phosphatase"/>
    <property type="match status" value="1"/>
</dbReference>
<dbReference type="SUPFAM" id="SSF56219">
    <property type="entry name" value="DNase I-like"/>
    <property type="match status" value="1"/>
</dbReference>
<proteinExistence type="predicted"/>
<evidence type="ECO:0000259" key="2">
    <source>
        <dbReference type="Pfam" id="PF00078"/>
    </source>
</evidence>
<dbReference type="GeneID" id="136090837"/>
<evidence type="ECO:0000313" key="4">
    <source>
        <dbReference type="RefSeq" id="XP_065673886.1"/>
    </source>
</evidence>
<dbReference type="PANTHER" id="PTHR47510">
    <property type="entry name" value="REVERSE TRANSCRIPTASE DOMAIN-CONTAINING PROTEIN"/>
    <property type="match status" value="1"/>
</dbReference>
<evidence type="ECO:0000313" key="3">
    <source>
        <dbReference type="Proteomes" id="UP001652625"/>
    </source>
</evidence>
<evidence type="ECO:0000256" key="1">
    <source>
        <dbReference type="SAM" id="MobiDB-lite"/>
    </source>
</evidence>
<dbReference type="CDD" id="cd01650">
    <property type="entry name" value="RT_nLTR_like"/>
    <property type="match status" value="1"/>
</dbReference>
<protein>
    <submittedName>
        <fullName evidence="4">Uncharacterized protein LOC136090837</fullName>
    </submittedName>
</protein>